<evidence type="ECO:0000313" key="2">
    <source>
        <dbReference type="EMBL" id="MBH0112164.1"/>
    </source>
</evidence>
<dbReference type="RefSeq" id="WP_197161053.1">
    <property type="nucleotide sequence ID" value="NZ_JADZGI010000001.1"/>
</dbReference>
<name>A0A931MK74_9SPHN</name>
<organism evidence="2 3">
    <name type="scientific">Novosphingobium aureum</name>
    <dbReference type="NCBI Taxonomy" id="2792964"/>
    <lineage>
        <taxon>Bacteria</taxon>
        <taxon>Pseudomonadati</taxon>
        <taxon>Pseudomonadota</taxon>
        <taxon>Alphaproteobacteria</taxon>
        <taxon>Sphingomonadales</taxon>
        <taxon>Sphingomonadaceae</taxon>
        <taxon>Novosphingobium</taxon>
    </lineage>
</organism>
<dbReference type="SUPFAM" id="SSF69618">
    <property type="entry name" value="HemD-like"/>
    <property type="match status" value="1"/>
</dbReference>
<dbReference type="InterPro" id="IPR003754">
    <property type="entry name" value="4pyrrol_synth_uPrphyn_synth"/>
</dbReference>
<accession>A0A931MK74</accession>
<gene>
    <name evidence="2" type="ORF">I5E68_04250</name>
</gene>
<comment type="caution">
    <text evidence="2">The sequence shown here is derived from an EMBL/GenBank/DDBJ whole genome shotgun (WGS) entry which is preliminary data.</text>
</comment>
<dbReference type="InterPro" id="IPR036108">
    <property type="entry name" value="4pyrrol_syn_uPrphyn_synt_sf"/>
</dbReference>
<dbReference type="GO" id="GO:0033014">
    <property type="term" value="P:tetrapyrrole biosynthetic process"/>
    <property type="evidence" value="ECO:0007669"/>
    <property type="project" value="InterPro"/>
</dbReference>
<dbReference type="Gene3D" id="3.40.50.10090">
    <property type="match status" value="2"/>
</dbReference>
<keyword evidence="3" id="KW-1185">Reference proteome</keyword>
<dbReference type="Proteomes" id="UP000617634">
    <property type="component" value="Unassembled WGS sequence"/>
</dbReference>
<evidence type="ECO:0000259" key="1">
    <source>
        <dbReference type="Pfam" id="PF02602"/>
    </source>
</evidence>
<evidence type="ECO:0000313" key="3">
    <source>
        <dbReference type="Proteomes" id="UP000617634"/>
    </source>
</evidence>
<protein>
    <submittedName>
        <fullName evidence="2">Uroporphyrinogen-III synthase</fullName>
    </submittedName>
</protein>
<feature type="domain" description="Tetrapyrrole biosynthesis uroporphyrinogen III synthase" evidence="1">
    <location>
        <begin position="36"/>
        <end position="231"/>
    </location>
</feature>
<dbReference type="Pfam" id="PF02602">
    <property type="entry name" value="HEM4"/>
    <property type="match status" value="1"/>
</dbReference>
<dbReference type="AlphaFoldDB" id="A0A931MK74"/>
<sequence length="251" mass="26108">MGTGESEGGQAEGSRLPVIVIRPEPGAATSLEAALGLGLDAHAFPLFAVRALPWEPVARDEVDALVLGSANALRHGGEALEAYRGLPAYVVGAATAKAASAAGLDVVATGQGGLQSVMAQLDPAHRRLLRLTGREHLALELPAGVTMVSREVYASEARDMPEALAAMLRREALVLLHSGLAAAHFAQCCAQRGIDRSLVHLAAIGPRVTPLAGSDWIQLRVADRPDDAALLALALRMCQEVATGSIRTTDL</sequence>
<reference evidence="2" key="1">
    <citation type="submission" date="2020-11" db="EMBL/GenBank/DDBJ databases">
        <title>Novosphingobium aureum sp. nov., a marine bacterium isolated from sediment of a salt flat.</title>
        <authorList>
            <person name="Yoo Y."/>
            <person name="Kim J.-J."/>
        </authorList>
    </citation>
    <scope>NUCLEOTIDE SEQUENCE</scope>
    <source>
        <strain evidence="2">YJ-S2-02</strain>
    </source>
</reference>
<proteinExistence type="predicted"/>
<dbReference type="GO" id="GO:0004852">
    <property type="term" value="F:uroporphyrinogen-III synthase activity"/>
    <property type="evidence" value="ECO:0007669"/>
    <property type="project" value="InterPro"/>
</dbReference>
<dbReference type="EMBL" id="JADZGI010000001">
    <property type="protein sequence ID" value="MBH0112164.1"/>
    <property type="molecule type" value="Genomic_DNA"/>
</dbReference>
<dbReference type="CDD" id="cd06578">
    <property type="entry name" value="HemD"/>
    <property type="match status" value="1"/>
</dbReference>